<dbReference type="PANTHER" id="PTHR33169">
    <property type="entry name" value="PADR-FAMILY TRANSCRIPTIONAL REGULATOR"/>
    <property type="match status" value="1"/>
</dbReference>
<gene>
    <name evidence="2" type="ORF">BKA15_002805</name>
</gene>
<dbReference type="Pfam" id="PF03551">
    <property type="entry name" value="PadR"/>
    <property type="match status" value="1"/>
</dbReference>
<dbReference type="PANTHER" id="PTHR33169:SF13">
    <property type="entry name" value="PADR-FAMILY TRANSCRIPTIONAL REGULATOR"/>
    <property type="match status" value="1"/>
</dbReference>
<keyword evidence="3" id="KW-1185">Reference proteome</keyword>
<dbReference type="SUPFAM" id="SSF46785">
    <property type="entry name" value="Winged helix' DNA-binding domain"/>
    <property type="match status" value="1"/>
</dbReference>
<dbReference type="RefSeq" id="WP_218871303.1">
    <property type="nucleotide sequence ID" value="NZ_JACCBU010000001.1"/>
</dbReference>
<dbReference type="InterPro" id="IPR036390">
    <property type="entry name" value="WH_DNA-bd_sf"/>
</dbReference>
<feature type="domain" description="Transcription regulator PadR N-terminal" evidence="1">
    <location>
        <begin position="8"/>
        <end position="86"/>
    </location>
</feature>
<protein>
    <submittedName>
        <fullName evidence="2">DNA-binding PadR family transcriptional regulator</fullName>
    </submittedName>
</protein>
<dbReference type="InterPro" id="IPR005149">
    <property type="entry name" value="Tscrpt_reg_PadR_N"/>
</dbReference>
<dbReference type="InterPro" id="IPR036388">
    <property type="entry name" value="WH-like_DNA-bd_sf"/>
</dbReference>
<reference evidence="2 3" key="1">
    <citation type="submission" date="2020-07" db="EMBL/GenBank/DDBJ databases">
        <title>Sequencing the genomes of 1000 actinobacteria strains.</title>
        <authorList>
            <person name="Klenk H.-P."/>
        </authorList>
    </citation>
    <scope>NUCLEOTIDE SEQUENCE [LARGE SCALE GENOMIC DNA]</scope>
    <source>
        <strain evidence="2 3">DSM 22083</strain>
    </source>
</reference>
<evidence type="ECO:0000259" key="1">
    <source>
        <dbReference type="Pfam" id="PF03551"/>
    </source>
</evidence>
<evidence type="ECO:0000313" key="2">
    <source>
        <dbReference type="EMBL" id="NYE71476.1"/>
    </source>
</evidence>
<organism evidence="2 3">
    <name type="scientific">Microlunatus parietis</name>
    <dbReference type="NCBI Taxonomy" id="682979"/>
    <lineage>
        <taxon>Bacteria</taxon>
        <taxon>Bacillati</taxon>
        <taxon>Actinomycetota</taxon>
        <taxon>Actinomycetes</taxon>
        <taxon>Propionibacteriales</taxon>
        <taxon>Propionibacteriaceae</taxon>
        <taxon>Microlunatus</taxon>
    </lineage>
</organism>
<dbReference type="GO" id="GO:0003677">
    <property type="term" value="F:DNA binding"/>
    <property type="evidence" value="ECO:0007669"/>
    <property type="project" value="UniProtKB-KW"/>
</dbReference>
<dbReference type="AlphaFoldDB" id="A0A7Y9LD14"/>
<accession>A0A7Y9LD14</accession>
<proteinExistence type="predicted"/>
<dbReference type="InterPro" id="IPR052509">
    <property type="entry name" value="Metal_resp_DNA-bind_regulator"/>
</dbReference>
<sequence>MTPAQFALLLALSQDERHGWGLIKDVEELTGGRIQLGPGTLYRTLQRLRVDGMIEEVGVDPAAVRADRRAERQRRYRITPAGRAAVTAEARFLAGMLDRPPARRLLEEEG</sequence>
<dbReference type="EMBL" id="JACCBU010000001">
    <property type="protein sequence ID" value="NYE71476.1"/>
    <property type="molecule type" value="Genomic_DNA"/>
</dbReference>
<evidence type="ECO:0000313" key="3">
    <source>
        <dbReference type="Proteomes" id="UP000569914"/>
    </source>
</evidence>
<dbReference type="Gene3D" id="1.10.10.10">
    <property type="entry name" value="Winged helix-like DNA-binding domain superfamily/Winged helix DNA-binding domain"/>
    <property type="match status" value="1"/>
</dbReference>
<keyword evidence="2" id="KW-0238">DNA-binding</keyword>
<dbReference type="Proteomes" id="UP000569914">
    <property type="component" value="Unassembled WGS sequence"/>
</dbReference>
<name>A0A7Y9LD14_9ACTN</name>
<comment type="caution">
    <text evidence="2">The sequence shown here is derived from an EMBL/GenBank/DDBJ whole genome shotgun (WGS) entry which is preliminary data.</text>
</comment>